<dbReference type="InterPro" id="IPR016181">
    <property type="entry name" value="Acyl_CoA_acyltransferase"/>
</dbReference>
<dbReference type="PROSITE" id="PS51729">
    <property type="entry name" value="GNAT_YJDJ"/>
    <property type="match status" value="1"/>
</dbReference>
<evidence type="ECO:0000313" key="2">
    <source>
        <dbReference type="EMBL" id="CAB4570339.1"/>
    </source>
</evidence>
<protein>
    <submittedName>
        <fullName evidence="2">Unannotated protein</fullName>
    </submittedName>
</protein>
<feature type="domain" description="N-acetyltransferase" evidence="1">
    <location>
        <begin position="1"/>
        <end position="38"/>
    </location>
</feature>
<sequence length="50" mass="5603">MLARAALDHVAAGEQVVPLCPFITGWLERHSDYDRLVDHPFTEAVLRSQA</sequence>
<dbReference type="AlphaFoldDB" id="A0A6J6E4Z4"/>
<accession>A0A6J6E4Z4</accession>
<dbReference type="Pfam" id="PF14542">
    <property type="entry name" value="Acetyltransf_CG"/>
    <property type="match status" value="1"/>
</dbReference>
<organism evidence="2">
    <name type="scientific">freshwater metagenome</name>
    <dbReference type="NCBI Taxonomy" id="449393"/>
    <lineage>
        <taxon>unclassified sequences</taxon>
        <taxon>metagenomes</taxon>
        <taxon>ecological metagenomes</taxon>
    </lineage>
</organism>
<dbReference type="InterPro" id="IPR031165">
    <property type="entry name" value="GNAT_YJDJ"/>
</dbReference>
<dbReference type="SUPFAM" id="SSF55729">
    <property type="entry name" value="Acyl-CoA N-acyltransferases (Nat)"/>
    <property type="match status" value="1"/>
</dbReference>
<gene>
    <name evidence="2" type="ORF">UFOPK1493_02347</name>
</gene>
<evidence type="ECO:0000259" key="1">
    <source>
        <dbReference type="PROSITE" id="PS51729"/>
    </source>
</evidence>
<dbReference type="Gene3D" id="3.40.630.30">
    <property type="match status" value="1"/>
</dbReference>
<name>A0A6J6E4Z4_9ZZZZ</name>
<proteinExistence type="predicted"/>
<reference evidence="2" key="1">
    <citation type="submission" date="2020-05" db="EMBL/GenBank/DDBJ databases">
        <authorList>
            <person name="Chiriac C."/>
            <person name="Salcher M."/>
            <person name="Ghai R."/>
            <person name="Kavagutti S V."/>
        </authorList>
    </citation>
    <scope>NUCLEOTIDE SEQUENCE</scope>
</reference>
<dbReference type="EMBL" id="CAEZSR010000093">
    <property type="protein sequence ID" value="CAB4570339.1"/>
    <property type="molecule type" value="Genomic_DNA"/>
</dbReference>